<accession>A0AAJ7U056</accession>
<keyword evidence="5 9" id="KW-0333">Golgi apparatus</keyword>
<evidence type="ECO:0000313" key="11">
    <source>
        <dbReference type="Proteomes" id="UP001318040"/>
    </source>
</evidence>
<dbReference type="GO" id="GO:0070836">
    <property type="term" value="P:caveola assembly"/>
    <property type="evidence" value="ECO:0007669"/>
    <property type="project" value="InterPro"/>
</dbReference>
<dbReference type="AlphaFoldDB" id="A0AAJ7U056"/>
<keyword evidence="11" id="KW-1185">Reference proteome</keyword>
<dbReference type="GO" id="GO:0030154">
    <property type="term" value="P:cell differentiation"/>
    <property type="evidence" value="ECO:0007669"/>
    <property type="project" value="TreeGrafter"/>
</dbReference>
<protein>
    <recommendedName>
        <fullName evidence="9">Caveolin</fullName>
    </recommendedName>
</protein>
<dbReference type="GO" id="GO:0000139">
    <property type="term" value="C:Golgi membrane"/>
    <property type="evidence" value="ECO:0007669"/>
    <property type="project" value="UniProtKB-SubCell"/>
</dbReference>
<evidence type="ECO:0000256" key="8">
    <source>
        <dbReference type="ARBA" id="ARBA00023288"/>
    </source>
</evidence>
<keyword evidence="10" id="KW-1133">Transmembrane helix</keyword>
<evidence type="ECO:0000256" key="7">
    <source>
        <dbReference type="ARBA" id="ARBA00023139"/>
    </source>
</evidence>
<evidence type="ECO:0000256" key="3">
    <source>
        <dbReference type="ARBA" id="ARBA00010988"/>
    </source>
</evidence>
<dbReference type="PROSITE" id="PS01210">
    <property type="entry name" value="CAVEOLIN"/>
    <property type="match status" value="1"/>
</dbReference>
<dbReference type="InterPro" id="IPR018361">
    <property type="entry name" value="Caveolin_CS"/>
</dbReference>
<dbReference type="GO" id="GO:0031410">
    <property type="term" value="C:cytoplasmic vesicle"/>
    <property type="evidence" value="ECO:0007669"/>
    <property type="project" value="TreeGrafter"/>
</dbReference>
<dbReference type="GO" id="GO:0044325">
    <property type="term" value="F:transmembrane transporter binding"/>
    <property type="evidence" value="ECO:0007669"/>
    <property type="project" value="TreeGrafter"/>
</dbReference>
<dbReference type="PANTHER" id="PTHR10844:SF18">
    <property type="entry name" value="CAVEOLIN-1"/>
    <property type="match status" value="1"/>
</dbReference>
<organism evidence="11 12">
    <name type="scientific">Petromyzon marinus</name>
    <name type="common">Sea lamprey</name>
    <dbReference type="NCBI Taxonomy" id="7757"/>
    <lineage>
        <taxon>Eukaryota</taxon>
        <taxon>Metazoa</taxon>
        <taxon>Chordata</taxon>
        <taxon>Craniata</taxon>
        <taxon>Vertebrata</taxon>
        <taxon>Cyclostomata</taxon>
        <taxon>Hyperoartia</taxon>
        <taxon>Petromyzontiformes</taxon>
        <taxon>Petromyzontidae</taxon>
        <taxon>Petromyzon</taxon>
    </lineage>
</organism>
<dbReference type="KEGG" id="pmrn:116952303"/>
<keyword evidence="8" id="KW-0449">Lipoprotein</keyword>
<dbReference type="GO" id="GO:0001937">
    <property type="term" value="P:negative regulation of endothelial cell proliferation"/>
    <property type="evidence" value="ECO:0007669"/>
    <property type="project" value="TreeGrafter"/>
</dbReference>
<evidence type="ECO:0000256" key="9">
    <source>
        <dbReference type="RuleBase" id="RU000680"/>
    </source>
</evidence>
<dbReference type="PANTHER" id="PTHR10844">
    <property type="entry name" value="CAVEOLIN"/>
    <property type="match status" value="1"/>
</dbReference>
<dbReference type="InterPro" id="IPR001612">
    <property type="entry name" value="Caveolin"/>
</dbReference>
<gene>
    <name evidence="12" type="primary">LOC116952303</name>
</gene>
<dbReference type="GO" id="GO:0005901">
    <property type="term" value="C:caveola"/>
    <property type="evidence" value="ECO:0007669"/>
    <property type="project" value="UniProtKB-SubCell"/>
</dbReference>
<comment type="similarity">
    <text evidence="3 9">Belongs to the caveolin family.</text>
</comment>
<keyword evidence="7" id="KW-0564">Palmitate</keyword>
<dbReference type="Proteomes" id="UP001318040">
    <property type="component" value="Chromosome 46"/>
</dbReference>
<proteinExistence type="inferred from homology"/>
<keyword evidence="10" id="KW-0812">Transmembrane</keyword>
<dbReference type="Pfam" id="PF01146">
    <property type="entry name" value="Caveolin"/>
    <property type="match status" value="1"/>
</dbReference>
<dbReference type="RefSeq" id="XP_032827411.1">
    <property type="nucleotide sequence ID" value="XM_032971520.1"/>
</dbReference>
<evidence type="ECO:0000256" key="4">
    <source>
        <dbReference type="ARBA" id="ARBA00022475"/>
    </source>
</evidence>
<dbReference type="GO" id="GO:0051480">
    <property type="term" value="P:regulation of cytosolic calcium ion concentration"/>
    <property type="evidence" value="ECO:0007669"/>
    <property type="project" value="TreeGrafter"/>
</dbReference>
<dbReference type="GO" id="GO:0042383">
    <property type="term" value="C:sarcolemma"/>
    <property type="evidence" value="ECO:0007669"/>
    <property type="project" value="TreeGrafter"/>
</dbReference>
<comment type="function">
    <text evidence="9">May act as a scaffolding protein within caveolar membranes. Interacts directly with G-protein alpha subunits and can functionally regulate their activity.</text>
</comment>
<name>A0AAJ7U056_PETMA</name>
<dbReference type="GO" id="GO:0060090">
    <property type="term" value="F:molecular adaptor activity"/>
    <property type="evidence" value="ECO:0007669"/>
    <property type="project" value="TreeGrafter"/>
</dbReference>
<evidence type="ECO:0000256" key="6">
    <source>
        <dbReference type="ARBA" id="ARBA00023136"/>
    </source>
</evidence>
<dbReference type="GO" id="GO:0048471">
    <property type="term" value="C:perinuclear region of cytoplasm"/>
    <property type="evidence" value="ECO:0007669"/>
    <property type="project" value="TreeGrafter"/>
</dbReference>
<keyword evidence="6 9" id="KW-0472">Membrane</keyword>
<dbReference type="GO" id="GO:0005925">
    <property type="term" value="C:focal adhesion"/>
    <property type="evidence" value="ECO:0007669"/>
    <property type="project" value="TreeGrafter"/>
</dbReference>
<sequence>MDPQATTPLRDEGNIYRPQNRGVTAVADVNPAAAAALNGDTPGGGADAHTREIDLVQRDPRDLNRDVVRVEFEDVIAEPDSAHSFDGVWKASFTAFTVSKYWSYRLLTALVGVPLALAWGVVFALLTFLHIWAVVPFVRSFLIEIQAVSRVYGVCVRAFLDPLFQAVGKVLSGIHVVRRKEVE</sequence>
<evidence type="ECO:0000256" key="10">
    <source>
        <dbReference type="SAM" id="Phobius"/>
    </source>
</evidence>
<evidence type="ECO:0000256" key="5">
    <source>
        <dbReference type="ARBA" id="ARBA00023034"/>
    </source>
</evidence>
<feature type="transmembrane region" description="Helical" evidence="10">
    <location>
        <begin position="106"/>
        <end position="132"/>
    </location>
</feature>
<dbReference type="GO" id="GO:0019901">
    <property type="term" value="F:protein kinase binding"/>
    <property type="evidence" value="ECO:0007669"/>
    <property type="project" value="TreeGrafter"/>
</dbReference>
<evidence type="ECO:0000256" key="1">
    <source>
        <dbReference type="ARBA" id="ARBA00004202"/>
    </source>
</evidence>
<reference evidence="12" key="1">
    <citation type="submission" date="2025-08" db="UniProtKB">
        <authorList>
            <consortium name="RefSeq"/>
        </authorList>
    </citation>
    <scope>IDENTIFICATION</scope>
    <source>
        <tissue evidence="12">Sperm</tissue>
    </source>
</reference>
<keyword evidence="4 9" id="KW-1003">Cell membrane</keyword>
<evidence type="ECO:0000256" key="2">
    <source>
        <dbReference type="ARBA" id="ARBA00004285"/>
    </source>
</evidence>
<comment type="subcellular location">
    <subcellularLocation>
        <location evidence="1 9">Cell membrane</location>
        <topology evidence="1 9">Peripheral membrane protein</topology>
    </subcellularLocation>
    <subcellularLocation>
        <location evidence="9">Golgi apparatus membrane</location>
        <topology evidence="9">Peripheral membrane protein</topology>
    </subcellularLocation>
    <subcellularLocation>
        <location evidence="9">Membrane</location>
        <location evidence="9">Caveola</location>
        <topology evidence="9">Peripheral membrane protein</topology>
    </subcellularLocation>
    <subcellularLocation>
        <location evidence="2">Membrane raft</location>
    </subcellularLocation>
</comment>
<evidence type="ECO:0000313" key="12">
    <source>
        <dbReference type="RefSeq" id="XP_032827411.1"/>
    </source>
</evidence>